<dbReference type="SUPFAM" id="SSF56112">
    <property type="entry name" value="Protein kinase-like (PK-like)"/>
    <property type="match status" value="1"/>
</dbReference>
<gene>
    <name evidence="2" type="ORF">Lade_0735</name>
    <name evidence="3" type="ORF">NCTC12735_01340</name>
</gene>
<keyword evidence="4" id="KW-1185">Reference proteome</keyword>
<organism evidence="2 4">
    <name type="scientific">Legionella adelaidensis</name>
    <dbReference type="NCBI Taxonomy" id="45056"/>
    <lineage>
        <taxon>Bacteria</taxon>
        <taxon>Pseudomonadati</taxon>
        <taxon>Pseudomonadota</taxon>
        <taxon>Gammaproteobacteria</taxon>
        <taxon>Legionellales</taxon>
        <taxon>Legionellaceae</taxon>
        <taxon>Legionella</taxon>
    </lineage>
</organism>
<dbReference type="EMBL" id="LNKA01000001">
    <property type="protein sequence ID" value="KTC66077.1"/>
    <property type="molecule type" value="Genomic_DNA"/>
</dbReference>
<evidence type="ECO:0000256" key="1">
    <source>
        <dbReference type="SAM" id="Phobius"/>
    </source>
</evidence>
<evidence type="ECO:0000313" key="2">
    <source>
        <dbReference type="EMBL" id="KTC66077.1"/>
    </source>
</evidence>
<reference evidence="3 5" key="2">
    <citation type="submission" date="2018-12" db="EMBL/GenBank/DDBJ databases">
        <authorList>
            <consortium name="Pathogen Informatics"/>
        </authorList>
    </citation>
    <scope>NUCLEOTIDE SEQUENCE [LARGE SCALE GENOMIC DNA]</scope>
    <source>
        <strain evidence="3 5">NCTC12735</strain>
        <plasmid evidence="5">20</plasmid>
    </source>
</reference>
<dbReference type="Proteomes" id="UP000281170">
    <property type="component" value="Plasmid 20"/>
</dbReference>
<evidence type="ECO:0000313" key="4">
    <source>
        <dbReference type="Proteomes" id="UP000054859"/>
    </source>
</evidence>
<dbReference type="AlphaFoldDB" id="A0A0W0R4T4"/>
<geneLocation type="plasmid" evidence="3 5">
    <name>20</name>
</geneLocation>
<evidence type="ECO:0000313" key="5">
    <source>
        <dbReference type="Proteomes" id="UP000281170"/>
    </source>
</evidence>
<protein>
    <recommendedName>
        <fullName evidence="6">Aminoglycoside phosphotransferase domain-containing protein</fullName>
    </recommendedName>
</protein>
<keyword evidence="1" id="KW-0812">Transmembrane</keyword>
<keyword evidence="1" id="KW-1133">Transmembrane helix</keyword>
<dbReference type="Proteomes" id="UP000054859">
    <property type="component" value="Unassembled WGS sequence"/>
</dbReference>
<feature type="transmembrane region" description="Helical" evidence="1">
    <location>
        <begin position="335"/>
        <end position="354"/>
    </location>
</feature>
<dbReference type="KEGG" id="ladl:NCTC12735_01340"/>
<name>A0A0W0R4T4_9GAMM</name>
<dbReference type="EMBL" id="LR134429">
    <property type="protein sequence ID" value="VEH85705.1"/>
    <property type="molecule type" value="Genomic_DNA"/>
</dbReference>
<accession>A0A0W0R4T4</accession>
<proteinExistence type="predicted"/>
<keyword evidence="3" id="KW-0614">Plasmid</keyword>
<sequence>MSLDLLNQHHFLAQGSGVNSLALPGISNPKYIIDITNKDAFMAGLTMFGSRTVKAKMTRVILSLLYTLGLLQYVFKKKLINLRPHPEFISLLKDNFQEIAGINIYNGFAKNKNLSFTFQVVTFTEFFYLRVPFSNTAKKLSASELDNIAYLEKMQVCQTARPYAVFTYAHTFPIYAYYGITKSSTRTRLCKQKKQLLEKLVLPGCDYIGENSYFKKLNEEFLVFLNENKNLHEKMVEIYKKNINCLKDVKLKSAFFHGDFSPDNILLKNKNVFLIDFEYANTHFFTCFDLFHYIFKAKGYHKKDIGLKEVKKIEKKIKQTYGVLPYSLENNRDNFIILLHLFIFYLFFILRRYLIDEEVPTNSIYVNKIQENIVNLAGKYLGFQGTQCH</sequence>
<keyword evidence="1" id="KW-0472">Membrane</keyword>
<reference evidence="2 4" key="1">
    <citation type="submission" date="2015-11" db="EMBL/GenBank/DDBJ databases">
        <title>Identification of large and diverse effector repertoires of 38 Legionella species.</title>
        <authorList>
            <person name="Burstein D."/>
            <person name="Amaro F."/>
            <person name="Zusman T."/>
            <person name="Lifshitz Z."/>
            <person name="Cohen O."/>
            <person name="Gilbert J.A."/>
            <person name="Pupko T."/>
            <person name="Shuman H.A."/>
            <person name="Segal G."/>
        </authorList>
    </citation>
    <scope>NUCLEOTIDE SEQUENCE [LARGE SCALE GENOMIC DNA]</scope>
    <source>
        <strain evidence="2 4">1762-AUS-E</strain>
    </source>
</reference>
<dbReference type="STRING" id="45056.Lade_0735"/>
<evidence type="ECO:0000313" key="3">
    <source>
        <dbReference type="EMBL" id="VEH85705.1"/>
    </source>
</evidence>
<dbReference type="OrthoDB" id="9777791at2"/>
<dbReference type="RefSeq" id="WP_131739707.1">
    <property type="nucleotide sequence ID" value="NZ_CAAAHS010000005.1"/>
</dbReference>
<dbReference type="Gene3D" id="3.90.1200.10">
    <property type="match status" value="1"/>
</dbReference>
<dbReference type="PATRIC" id="fig|45056.6.peg.759"/>
<dbReference type="InterPro" id="IPR011009">
    <property type="entry name" value="Kinase-like_dom_sf"/>
</dbReference>
<evidence type="ECO:0008006" key="6">
    <source>
        <dbReference type="Google" id="ProtNLM"/>
    </source>
</evidence>